<evidence type="ECO:0000256" key="2">
    <source>
        <dbReference type="ARBA" id="ARBA00022723"/>
    </source>
</evidence>
<evidence type="ECO:0000256" key="1">
    <source>
        <dbReference type="ARBA" id="ARBA00004123"/>
    </source>
</evidence>
<dbReference type="InterPro" id="IPR051059">
    <property type="entry name" value="VerF-like"/>
</dbReference>
<accession>A0A1J7JZ68</accession>
<evidence type="ECO:0000256" key="6">
    <source>
        <dbReference type="ARBA" id="ARBA00023242"/>
    </source>
</evidence>
<dbReference type="GO" id="GO:0008270">
    <property type="term" value="F:zinc ion binding"/>
    <property type="evidence" value="ECO:0007669"/>
    <property type="project" value="UniProtKB-KW"/>
</dbReference>
<gene>
    <name evidence="9" type="ORF">CONLIGDRAFT_676942</name>
</gene>
<comment type="subcellular location">
    <subcellularLocation>
        <location evidence="1">Nucleus</location>
    </subcellularLocation>
</comment>
<dbReference type="Proteomes" id="UP000182658">
    <property type="component" value="Unassembled WGS sequence"/>
</dbReference>
<proteinExistence type="predicted"/>
<evidence type="ECO:0000259" key="8">
    <source>
        <dbReference type="Pfam" id="PF04082"/>
    </source>
</evidence>
<evidence type="ECO:0000313" key="10">
    <source>
        <dbReference type="Proteomes" id="UP000182658"/>
    </source>
</evidence>
<keyword evidence="2" id="KW-0479">Metal-binding</keyword>
<dbReference type="InterPro" id="IPR007219">
    <property type="entry name" value="XnlR_reg_dom"/>
</dbReference>
<dbReference type="STRING" id="1408157.A0A1J7JZ68"/>
<evidence type="ECO:0000313" key="9">
    <source>
        <dbReference type="EMBL" id="OIW33138.1"/>
    </source>
</evidence>
<protein>
    <recommendedName>
        <fullName evidence="8">Xylanolytic transcriptional activator regulatory domain-containing protein</fullName>
    </recommendedName>
</protein>
<dbReference type="InParanoid" id="A0A1J7JZ68"/>
<reference evidence="9 10" key="1">
    <citation type="submission" date="2016-10" db="EMBL/GenBank/DDBJ databases">
        <title>Draft genome sequence of Coniochaeta ligniaria NRRL30616, a lignocellulolytic fungus for bioabatement of inhibitors in plant biomass hydrolysates.</title>
        <authorList>
            <consortium name="DOE Joint Genome Institute"/>
            <person name="Jimenez D.J."/>
            <person name="Hector R.E."/>
            <person name="Riley R."/>
            <person name="Sun H."/>
            <person name="Grigoriev I.V."/>
            <person name="Van Elsas J.D."/>
            <person name="Nichols N.N."/>
        </authorList>
    </citation>
    <scope>NUCLEOTIDE SEQUENCE [LARGE SCALE GENOMIC DNA]</scope>
    <source>
        <strain evidence="9 10">NRRL 30616</strain>
    </source>
</reference>
<keyword evidence="3" id="KW-0677">Repeat</keyword>
<feature type="region of interest" description="Disordered" evidence="7">
    <location>
        <begin position="1"/>
        <end position="26"/>
    </location>
</feature>
<dbReference type="AlphaFoldDB" id="A0A1J7JZ68"/>
<dbReference type="GO" id="GO:0005634">
    <property type="term" value="C:nucleus"/>
    <property type="evidence" value="ECO:0007669"/>
    <property type="project" value="UniProtKB-SubCell"/>
</dbReference>
<feature type="compositionally biased region" description="Polar residues" evidence="7">
    <location>
        <begin position="8"/>
        <end position="19"/>
    </location>
</feature>
<keyword evidence="5" id="KW-0862">Zinc</keyword>
<dbReference type="Pfam" id="PF04082">
    <property type="entry name" value="Fungal_trans"/>
    <property type="match status" value="1"/>
</dbReference>
<dbReference type="PANTHER" id="PTHR40626">
    <property type="entry name" value="MIP31509P"/>
    <property type="match status" value="1"/>
</dbReference>
<sequence>MPYFNMGASHSTSHTQGSFDKTDTTGETVSKEKWEYLIGLITGKLLDTAADAGTIPADSFDDENHPLSIASMQLYLISYWKHFHEYLPLLHYPTFSPEAAHTYLLMAVLIVGSSMLTRQKGFANRGMKATNLMAWNLRGHVLLHVDASSPSRLWVFQTLLLLEFHDKLLASASLHDRALVFFPTTLNLMRQSSTLFGRQVPKSPKLPTEFTTEPGATGGPELSVGFFAPQKPSTSRPESWWEHWIVQEAIRRAAFSAFVLDITHSVMFGHSQTLVFHEIHLFLPCDRLLWSSHSPSEIGAVESSLYASGVQPFSFLEALRKMFKRQPCRTNVFGWLSLLSGLLSIVGHMQQRDILASSLEHDLVSAASDKWQPKLILALQWWKSEYENNLEHLRGAGLDWRKYSLSEENRNGGGNDLAMNLVLYHLGNISIYITMPELSVAAGASKILGRLVSPFEKRMMKEKVARWADSPGAVHTLYHALELIRLICPAMSDPRPSREPQPTVSESQGIPDEPIPRYKASYDKLPNRSWALYFATMVIWAYGFHHDGPLKPFPTNLGYPPNPTASTEPYDPVRCGDRDDMEDGAQESAARDEDARMYLDCVFPPSVKSPQEFARHIRHLAGGRNRVLGLLGVVDWALSGTSWELLDEARKRLKTAAVILKNGSAM</sequence>
<evidence type="ECO:0000256" key="4">
    <source>
        <dbReference type="ARBA" id="ARBA00022771"/>
    </source>
</evidence>
<keyword evidence="6" id="KW-0539">Nucleus</keyword>
<name>A0A1J7JZ68_9PEZI</name>
<dbReference type="PANTHER" id="PTHR40626:SF11">
    <property type="entry name" value="ZINC FINGER PROTEIN YPR022C"/>
    <property type="match status" value="1"/>
</dbReference>
<dbReference type="FunCoup" id="A0A1J7JZ68">
    <property type="interactions" value="16"/>
</dbReference>
<keyword evidence="10" id="KW-1185">Reference proteome</keyword>
<keyword evidence="4" id="KW-0863">Zinc-finger</keyword>
<dbReference type="GO" id="GO:0000981">
    <property type="term" value="F:DNA-binding transcription factor activity, RNA polymerase II-specific"/>
    <property type="evidence" value="ECO:0007669"/>
    <property type="project" value="InterPro"/>
</dbReference>
<dbReference type="EMBL" id="KV875094">
    <property type="protein sequence ID" value="OIW33138.1"/>
    <property type="molecule type" value="Genomic_DNA"/>
</dbReference>
<organism evidence="9 10">
    <name type="scientific">Coniochaeta ligniaria NRRL 30616</name>
    <dbReference type="NCBI Taxonomy" id="1408157"/>
    <lineage>
        <taxon>Eukaryota</taxon>
        <taxon>Fungi</taxon>
        <taxon>Dikarya</taxon>
        <taxon>Ascomycota</taxon>
        <taxon>Pezizomycotina</taxon>
        <taxon>Sordariomycetes</taxon>
        <taxon>Sordariomycetidae</taxon>
        <taxon>Coniochaetales</taxon>
        <taxon>Coniochaetaceae</taxon>
        <taxon>Coniochaeta</taxon>
    </lineage>
</organism>
<dbReference type="OrthoDB" id="1405595at2759"/>
<feature type="domain" description="Xylanolytic transcriptional activator regulatory" evidence="8">
    <location>
        <begin position="77"/>
        <end position="383"/>
    </location>
</feature>
<dbReference type="GO" id="GO:0000978">
    <property type="term" value="F:RNA polymerase II cis-regulatory region sequence-specific DNA binding"/>
    <property type="evidence" value="ECO:0007669"/>
    <property type="project" value="InterPro"/>
</dbReference>
<evidence type="ECO:0000256" key="7">
    <source>
        <dbReference type="SAM" id="MobiDB-lite"/>
    </source>
</evidence>
<dbReference type="GO" id="GO:0006351">
    <property type="term" value="P:DNA-templated transcription"/>
    <property type="evidence" value="ECO:0007669"/>
    <property type="project" value="InterPro"/>
</dbReference>
<evidence type="ECO:0000256" key="5">
    <source>
        <dbReference type="ARBA" id="ARBA00022833"/>
    </source>
</evidence>
<dbReference type="GO" id="GO:0000785">
    <property type="term" value="C:chromatin"/>
    <property type="evidence" value="ECO:0007669"/>
    <property type="project" value="TreeGrafter"/>
</dbReference>
<dbReference type="CDD" id="cd12148">
    <property type="entry name" value="fungal_TF_MHR"/>
    <property type="match status" value="1"/>
</dbReference>
<feature type="region of interest" description="Disordered" evidence="7">
    <location>
        <begin position="492"/>
        <end position="516"/>
    </location>
</feature>
<evidence type="ECO:0000256" key="3">
    <source>
        <dbReference type="ARBA" id="ARBA00022737"/>
    </source>
</evidence>